<dbReference type="AlphaFoldDB" id="A0A8D9BYY8"/>
<feature type="coiled-coil region" evidence="1">
    <location>
        <begin position="99"/>
        <end position="228"/>
    </location>
</feature>
<sequence>MGNRLGVYGQAENGDGNQGDNSVDVDSVGEEVPLIEDIPDVNENTPSQELDNIISMIISKYEAVISSGQLVNGNLATIPELKRRNQQLQGTLAKIIQIMKEKQNVTAQLNKHNEALQHQVDSLKDVIAITRDLLNIRNMEVDHLHEDMQALQDKITLERKRQAEITEKMENASKLNDSLKAEYQKQMDLFSKLRTKYDERQDALTRENALLEKQLEIARNIVNSAQNDSPVSPQAVDVVTPSAHIISPSLSTSTLISNTTTTSVTPQNNTTPDSITNVSLNIKPSTQDKEPKTSSDPIKSTVDKESAASNDKVISPKETNAPKVEEKSNKSSFNSTPKEKESAGGANGKSVAKEIVVSSQKSAPKDNGKDASQSSPKEFGVSATDKGVSKDVSKSLPKENVSKDVSKSFPKENSTVKVVSLNDEEDEDDESAVSVVLKSVDNVLRLETSVEREAESEVNIVDSD</sequence>
<evidence type="ECO:0000256" key="1">
    <source>
        <dbReference type="SAM" id="Coils"/>
    </source>
</evidence>
<organism evidence="3">
    <name type="scientific">Cacopsylla melanoneura</name>
    <dbReference type="NCBI Taxonomy" id="428564"/>
    <lineage>
        <taxon>Eukaryota</taxon>
        <taxon>Metazoa</taxon>
        <taxon>Ecdysozoa</taxon>
        <taxon>Arthropoda</taxon>
        <taxon>Hexapoda</taxon>
        <taxon>Insecta</taxon>
        <taxon>Pterygota</taxon>
        <taxon>Neoptera</taxon>
        <taxon>Paraneoptera</taxon>
        <taxon>Hemiptera</taxon>
        <taxon>Sternorrhyncha</taxon>
        <taxon>Psylloidea</taxon>
        <taxon>Psyllidae</taxon>
        <taxon>Psyllinae</taxon>
        <taxon>Cacopsylla</taxon>
    </lineage>
</organism>
<protein>
    <submittedName>
        <fullName evidence="3">Uncharacterized protein</fullName>
    </submittedName>
</protein>
<evidence type="ECO:0000256" key="2">
    <source>
        <dbReference type="SAM" id="MobiDB-lite"/>
    </source>
</evidence>
<feature type="region of interest" description="Disordered" evidence="2">
    <location>
        <begin position="258"/>
        <end position="432"/>
    </location>
</feature>
<dbReference type="EMBL" id="HBUF01683580">
    <property type="protein sequence ID" value="CAG6792856.1"/>
    <property type="molecule type" value="Transcribed_RNA"/>
</dbReference>
<feature type="compositionally biased region" description="Polar residues" evidence="2">
    <location>
        <begin position="273"/>
        <end position="285"/>
    </location>
</feature>
<evidence type="ECO:0000313" key="3">
    <source>
        <dbReference type="EMBL" id="CAG6792856.1"/>
    </source>
</evidence>
<proteinExistence type="predicted"/>
<keyword evidence="1" id="KW-0175">Coiled coil</keyword>
<feature type="compositionally biased region" description="Basic and acidic residues" evidence="2">
    <location>
        <begin position="387"/>
        <end position="410"/>
    </location>
</feature>
<feature type="compositionally biased region" description="Acidic residues" evidence="2">
    <location>
        <begin position="422"/>
        <end position="431"/>
    </location>
</feature>
<accession>A0A8D9BYY8</accession>
<name>A0A8D9BYY8_9HEMI</name>
<dbReference type="Gene3D" id="1.10.287.1490">
    <property type="match status" value="1"/>
</dbReference>
<reference evidence="3" key="1">
    <citation type="submission" date="2021-05" db="EMBL/GenBank/DDBJ databases">
        <authorList>
            <person name="Alioto T."/>
            <person name="Alioto T."/>
            <person name="Gomez Garrido J."/>
        </authorList>
    </citation>
    <scope>NUCLEOTIDE SEQUENCE</scope>
</reference>
<feature type="compositionally biased region" description="Low complexity" evidence="2">
    <location>
        <begin position="258"/>
        <end position="272"/>
    </location>
</feature>
<feature type="region of interest" description="Disordered" evidence="2">
    <location>
        <begin position="1"/>
        <end position="24"/>
    </location>
</feature>